<dbReference type="AlphaFoldDB" id="A0A0W1AAH8"/>
<dbReference type="InterPro" id="IPR041000">
    <property type="entry name" value="Serine_protease"/>
</dbReference>
<evidence type="ECO:0000313" key="2">
    <source>
        <dbReference type="EMBL" id="KTD78358.1"/>
    </source>
</evidence>
<sequence>MQAKKETTTQTSPQPTMPKQKTWSLFPQYLAKTPVMTTPLAEYKPLAWDFLNFMTKASVISGAIVSVQSPIKTILVKGTQSGKLTAAFTVPATSATSFPFQAVVKSLYAGTFSGLKGSLMRTAYVTNVKGSSAKSEEHAVEPSAKTRGQFPFLFWSAVGESLVTGRSNSVSQLQKLGILTPANMEIIRFRFNKESVVNNAKLMSTGFAAKTSKSLLNLYFLCVLEEIMANKITFGPESSRHLVSGVMTGFTATMFSFPFDYYADIMQGKTTVQNRKLQSPYSFQVLGSAAKEMFLNPYGTSRYFFTQYFKQVPVRAVLTGAIFGIISSVSDVLGEKPAENMYDYAKSKRVTFFGSKDSDKPVATPTPLPVLPKDGVPVVTKGQETPTPTPIIPTPEKESVPSSTSLKV</sequence>
<accession>A0A0W1AAH8</accession>
<comment type="caution">
    <text evidence="2">The sequence shown here is derived from an EMBL/GenBank/DDBJ whole genome shotgun (WGS) entry which is preliminary data.</text>
</comment>
<name>A0A0W1AAH8_9GAMM</name>
<dbReference type="OrthoDB" id="5633477at2"/>
<gene>
    <name evidence="2" type="ORF">Lwal_1793</name>
</gene>
<feature type="region of interest" description="Disordered" evidence="1">
    <location>
        <begin position="1"/>
        <end position="20"/>
    </location>
</feature>
<organism evidence="2 3">
    <name type="scientific">Legionella waltersii</name>
    <dbReference type="NCBI Taxonomy" id="66969"/>
    <lineage>
        <taxon>Bacteria</taxon>
        <taxon>Pseudomonadati</taxon>
        <taxon>Pseudomonadota</taxon>
        <taxon>Gammaproteobacteria</taxon>
        <taxon>Legionellales</taxon>
        <taxon>Legionellaceae</taxon>
        <taxon>Legionella</taxon>
    </lineage>
</organism>
<dbReference type="EMBL" id="LNZB01000041">
    <property type="protein sequence ID" value="KTD78358.1"/>
    <property type="molecule type" value="Genomic_DNA"/>
</dbReference>
<dbReference type="PATRIC" id="fig|66969.6.peg.1952"/>
<keyword evidence="3" id="KW-1185">Reference proteome</keyword>
<dbReference type="Proteomes" id="UP000054729">
    <property type="component" value="Unassembled WGS sequence"/>
</dbReference>
<evidence type="ECO:0000313" key="3">
    <source>
        <dbReference type="Proteomes" id="UP000054729"/>
    </source>
</evidence>
<evidence type="ECO:0000256" key="1">
    <source>
        <dbReference type="SAM" id="MobiDB-lite"/>
    </source>
</evidence>
<proteinExistence type="predicted"/>
<dbReference type="Pfam" id="PF18405">
    <property type="entry name" value="SLC25_like"/>
    <property type="match status" value="1"/>
</dbReference>
<feature type="region of interest" description="Disordered" evidence="1">
    <location>
        <begin position="356"/>
        <end position="408"/>
    </location>
</feature>
<feature type="compositionally biased region" description="Low complexity" evidence="1">
    <location>
        <begin position="8"/>
        <end position="20"/>
    </location>
</feature>
<reference evidence="2 3" key="1">
    <citation type="submission" date="2015-11" db="EMBL/GenBank/DDBJ databases">
        <title>Genomic analysis of 38 Legionella species identifies large and diverse effector repertoires.</title>
        <authorList>
            <person name="Burstein D."/>
            <person name="Amaro F."/>
            <person name="Zusman T."/>
            <person name="Lifshitz Z."/>
            <person name="Cohen O."/>
            <person name="Gilbert J.A."/>
            <person name="Pupko T."/>
            <person name="Shuman H.A."/>
            <person name="Segal G."/>
        </authorList>
    </citation>
    <scope>NUCLEOTIDE SEQUENCE [LARGE SCALE GENOMIC DNA]</scope>
    <source>
        <strain evidence="2 3">ATCC 51914</strain>
    </source>
</reference>
<dbReference type="RefSeq" id="WP_058480450.1">
    <property type="nucleotide sequence ID" value="NZ_CAAAIQ010000004.1"/>
</dbReference>
<protein>
    <submittedName>
        <fullName evidence="2">Periplasmic ligand-binding sensor domain protein</fullName>
    </submittedName>
</protein>